<feature type="compositionally biased region" description="Polar residues" evidence="1">
    <location>
        <begin position="133"/>
        <end position="144"/>
    </location>
</feature>
<organism evidence="2 3">
    <name type="scientific">Streptomyces tagetis</name>
    <dbReference type="NCBI Taxonomy" id="2820809"/>
    <lineage>
        <taxon>Bacteria</taxon>
        <taxon>Bacillati</taxon>
        <taxon>Actinomycetota</taxon>
        <taxon>Actinomycetes</taxon>
        <taxon>Kitasatosporales</taxon>
        <taxon>Streptomycetaceae</taxon>
        <taxon>Streptomyces</taxon>
    </lineage>
</organism>
<sequence length="314" mass="33603">MGWRSAFHEARRYLEATRQQLDDPAVGLAKLDENLTHSRLTVLERVERGIAASREDHQTVCRRQDRMLGDLDETRGELVRLREAVEALRPVAAVERVEDDARGAPEESSPGTEPGDEPGHGPAEPTGAPPPASSDTESQGGTMENSEHGPRSGAEDQDPDRGLKNAIEAAYRGPDGPAAPAAGSGAAEPDRDPRIAHGVLLLKAAGVASAELVAQHDTWEWLVALAVRHAHFRLPSSVEDVGGGRVRTVLSGRTLIALLIRLWDTHGATAALDGDWAMARTVYGRIAAVLTDVRGHGATIRIVLDDGLPEETDD</sequence>
<dbReference type="AlphaFoldDB" id="A0A941AZP1"/>
<feature type="compositionally biased region" description="Low complexity" evidence="1">
    <location>
        <begin position="169"/>
        <end position="187"/>
    </location>
</feature>
<evidence type="ECO:0000256" key="1">
    <source>
        <dbReference type="SAM" id="MobiDB-lite"/>
    </source>
</evidence>
<evidence type="ECO:0000313" key="2">
    <source>
        <dbReference type="EMBL" id="MBQ0829029.1"/>
    </source>
</evidence>
<protein>
    <submittedName>
        <fullName evidence="2">Uncharacterized protein</fullName>
    </submittedName>
</protein>
<accession>A0A941AZP1</accession>
<reference evidence="2" key="1">
    <citation type="submission" date="2021-04" db="EMBL/GenBank/DDBJ databases">
        <title>Genome seq and assembly of Streptomyces sp. RG38.</title>
        <authorList>
            <person name="Chhetri G."/>
        </authorList>
    </citation>
    <scope>NUCLEOTIDE SEQUENCE</scope>
    <source>
        <strain evidence="2">RG38</strain>
    </source>
</reference>
<dbReference type="Proteomes" id="UP000677875">
    <property type="component" value="Unassembled WGS sequence"/>
</dbReference>
<dbReference type="EMBL" id="JAGPNL010000006">
    <property type="protein sequence ID" value="MBQ0829029.1"/>
    <property type="molecule type" value="Genomic_DNA"/>
</dbReference>
<proteinExistence type="predicted"/>
<name>A0A941AZP1_9ACTN</name>
<feature type="compositionally biased region" description="Basic and acidic residues" evidence="1">
    <location>
        <begin position="145"/>
        <end position="163"/>
    </location>
</feature>
<gene>
    <name evidence="2" type="ORF">J5Y05_21400</name>
</gene>
<comment type="caution">
    <text evidence="2">The sequence shown here is derived from an EMBL/GenBank/DDBJ whole genome shotgun (WGS) entry which is preliminary data.</text>
</comment>
<keyword evidence="3" id="KW-1185">Reference proteome</keyword>
<feature type="region of interest" description="Disordered" evidence="1">
    <location>
        <begin position="95"/>
        <end position="191"/>
    </location>
</feature>
<feature type="compositionally biased region" description="Basic and acidic residues" evidence="1">
    <location>
        <begin position="95"/>
        <end position="105"/>
    </location>
</feature>
<evidence type="ECO:0000313" key="3">
    <source>
        <dbReference type="Proteomes" id="UP000677875"/>
    </source>
</evidence>